<dbReference type="EMBL" id="LVHI01000040">
    <property type="protein sequence ID" value="OAK51137.1"/>
    <property type="molecule type" value="Genomic_DNA"/>
</dbReference>
<dbReference type="AlphaFoldDB" id="A0A177Y6M2"/>
<comment type="caution">
    <text evidence="1">The sequence shown here is derived from an EMBL/GenBank/DDBJ whole genome shotgun (WGS) entry which is preliminary data.</text>
</comment>
<gene>
    <name evidence="1" type="ORF">A3K89_12970</name>
</gene>
<protein>
    <submittedName>
        <fullName evidence="1">Uncharacterized protein</fullName>
    </submittedName>
</protein>
<evidence type="ECO:0000313" key="2">
    <source>
        <dbReference type="Proteomes" id="UP000077519"/>
    </source>
</evidence>
<organism evidence="1 2">
    <name type="scientific">Rhodococcoides kyotonense</name>
    <dbReference type="NCBI Taxonomy" id="398843"/>
    <lineage>
        <taxon>Bacteria</taxon>
        <taxon>Bacillati</taxon>
        <taxon>Actinomycetota</taxon>
        <taxon>Actinomycetes</taxon>
        <taxon>Mycobacteriales</taxon>
        <taxon>Nocardiaceae</taxon>
        <taxon>Rhodococcoides</taxon>
    </lineage>
</organism>
<proteinExistence type="predicted"/>
<evidence type="ECO:0000313" key="1">
    <source>
        <dbReference type="EMBL" id="OAK51137.1"/>
    </source>
</evidence>
<reference evidence="1 2" key="1">
    <citation type="submission" date="2016-03" db="EMBL/GenBank/DDBJ databases">
        <title>Genome sequence of Rhodococcus kyotonensis KB10.</title>
        <authorList>
            <person name="Jeong H."/>
            <person name="Hong C.E."/>
            <person name="Jo S.H."/>
            <person name="Park J.M."/>
        </authorList>
    </citation>
    <scope>NUCLEOTIDE SEQUENCE [LARGE SCALE GENOMIC DNA]</scope>
    <source>
        <strain evidence="1 2">KB10</strain>
    </source>
</reference>
<keyword evidence="2" id="KW-1185">Reference proteome</keyword>
<name>A0A177Y6M2_9NOCA</name>
<accession>A0A177Y6M2</accession>
<sequence>MSNDIDSIMDLVETATLSELDSPEAVAAFALIRSRLRPGQPDRFAELSATVERLSGPRFTESVDAELSDALRTVSRTAAVDELVRSAREPIAKLALAQLLRDRGLRHRGRDSNGPTDLS</sequence>
<dbReference type="RefSeq" id="WP_068431620.1">
    <property type="nucleotide sequence ID" value="NZ_LVHI01000040.1"/>
</dbReference>
<dbReference type="Proteomes" id="UP000077519">
    <property type="component" value="Unassembled WGS sequence"/>
</dbReference>